<evidence type="ECO:0000313" key="1">
    <source>
        <dbReference type="EMBL" id="MQM17262.1"/>
    </source>
</evidence>
<sequence>MWFSWGGRGCSVWALGYGRDGVASRDQVATYRCVVFSLNAPRHPSRLANAMGYVVSVQEFRVSLERDGHRRHDEIATRTGSRAAFVFPCRTGRTCSATLVSSPGARHLRACPGDRLLPLPGIPSPGRLLEGVLRASGVLKSQTWSRRGKWWGQWRGVVCRALLAGLVLRGRVGVGPQLGRAVVVGCVVLCCGSLASLYLGSGFRSTGSLGVSRVDTDYCFYNPFLGAIRGGTGVCSFLDLMACPRSKVVLLMGPQPCGGLRWPCLWCVPWVASALCLTMLVLLESCQARPWLWVMALLCSAAL</sequence>
<dbReference type="Proteomes" id="UP000652761">
    <property type="component" value="Unassembled WGS sequence"/>
</dbReference>
<name>A0A843XD96_COLES</name>
<gene>
    <name evidence="1" type="ORF">Taro_050229</name>
</gene>
<accession>A0A843XD96</accession>
<keyword evidence="2" id="KW-1185">Reference proteome</keyword>
<proteinExistence type="predicted"/>
<organism evidence="1 2">
    <name type="scientific">Colocasia esculenta</name>
    <name type="common">Wild taro</name>
    <name type="synonym">Arum esculentum</name>
    <dbReference type="NCBI Taxonomy" id="4460"/>
    <lineage>
        <taxon>Eukaryota</taxon>
        <taxon>Viridiplantae</taxon>
        <taxon>Streptophyta</taxon>
        <taxon>Embryophyta</taxon>
        <taxon>Tracheophyta</taxon>
        <taxon>Spermatophyta</taxon>
        <taxon>Magnoliopsida</taxon>
        <taxon>Liliopsida</taxon>
        <taxon>Araceae</taxon>
        <taxon>Aroideae</taxon>
        <taxon>Colocasieae</taxon>
        <taxon>Colocasia</taxon>
    </lineage>
</organism>
<dbReference type="EMBL" id="NMUH01007435">
    <property type="protein sequence ID" value="MQM17262.1"/>
    <property type="molecule type" value="Genomic_DNA"/>
</dbReference>
<protein>
    <submittedName>
        <fullName evidence="1">Uncharacterized protein</fullName>
    </submittedName>
</protein>
<comment type="caution">
    <text evidence="1">The sequence shown here is derived from an EMBL/GenBank/DDBJ whole genome shotgun (WGS) entry which is preliminary data.</text>
</comment>
<evidence type="ECO:0000313" key="2">
    <source>
        <dbReference type="Proteomes" id="UP000652761"/>
    </source>
</evidence>
<dbReference type="AlphaFoldDB" id="A0A843XD96"/>
<reference evidence="1" key="1">
    <citation type="submission" date="2017-07" db="EMBL/GenBank/DDBJ databases">
        <title>Taro Niue Genome Assembly and Annotation.</title>
        <authorList>
            <person name="Atibalentja N."/>
            <person name="Keating K."/>
            <person name="Fields C.J."/>
        </authorList>
    </citation>
    <scope>NUCLEOTIDE SEQUENCE</scope>
    <source>
        <strain evidence="1">Niue_2</strain>
        <tissue evidence="1">Leaf</tissue>
    </source>
</reference>